<gene>
    <name evidence="1" type="ORF">LZ495_14325</name>
</gene>
<evidence type="ECO:0000313" key="1">
    <source>
        <dbReference type="EMBL" id="MCF2528388.1"/>
    </source>
</evidence>
<comment type="caution">
    <text evidence="1">The sequence shown here is derived from an EMBL/GenBank/DDBJ whole genome shotgun (WGS) entry which is preliminary data.</text>
</comment>
<sequence>MGSELLEGVTVLDLASVGPAARASRWLADYGADVVKVGPVPAKSGVQIAPPFFSYSAHRRMKRVLLDIKAPDGRDAFLALAAKADVVIESFRPGVVDRLGIGYAAVSAVNPGVVYCSTSGFGQSGPKSQHAGHDLNYLGTGGFLHLTGKDGDGRPPIPGATVADSAGGGMHAVIAVLAALLHRQQDGLGRHLDVSVADGVLALMALSVDEHLATGADVEVGSNLLLGRYACYDNYQAADGKWLAVASIEPRFWANLCKLLGLEKWTRHQNDDAVQDDIRRDMAAVFRTKDRDTWVAELAPADTCVSAVLSIPELVADEQFAARGAFATAKHPTHGTFRQIGAVLAGMVPAEDPYLVRESDVTDTDELLAAAGFAADRITALRDEGVVA</sequence>
<keyword evidence="1" id="KW-0808">Transferase</keyword>
<dbReference type="SUPFAM" id="SSF89796">
    <property type="entry name" value="CoA-transferase family III (CaiB/BaiF)"/>
    <property type="match status" value="1"/>
</dbReference>
<dbReference type="PANTHER" id="PTHR48228">
    <property type="entry name" value="SUCCINYL-COA--D-CITRAMALATE COA-TRANSFERASE"/>
    <property type="match status" value="1"/>
</dbReference>
<dbReference type="Gene3D" id="3.40.50.10540">
    <property type="entry name" value="Crotonobetainyl-coa:carnitine coa-transferase, domain 1"/>
    <property type="match status" value="1"/>
</dbReference>
<evidence type="ECO:0000313" key="2">
    <source>
        <dbReference type="Proteomes" id="UP001165378"/>
    </source>
</evidence>
<dbReference type="Pfam" id="PF02515">
    <property type="entry name" value="CoA_transf_3"/>
    <property type="match status" value="1"/>
</dbReference>
<proteinExistence type="predicted"/>
<name>A0AA41TZ22_9ACTN</name>
<dbReference type="InterPro" id="IPR023606">
    <property type="entry name" value="CoA-Trfase_III_dom_1_sf"/>
</dbReference>
<protein>
    <submittedName>
        <fullName evidence="1">CoA transferase</fullName>
    </submittedName>
</protein>
<reference evidence="1" key="1">
    <citation type="submission" date="2022-01" db="EMBL/GenBank/DDBJ databases">
        <title>Genome-Based Taxonomic Classification of the Phylum Actinobacteria.</title>
        <authorList>
            <person name="Gao Y."/>
        </authorList>
    </citation>
    <scope>NUCLEOTIDE SEQUENCE</scope>
    <source>
        <strain evidence="1">KLBMP 8922</strain>
    </source>
</reference>
<dbReference type="Gene3D" id="3.30.1540.10">
    <property type="entry name" value="formyl-coa transferase, domain 3"/>
    <property type="match status" value="1"/>
</dbReference>
<keyword evidence="2" id="KW-1185">Reference proteome</keyword>
<accession>A0AA41TZ22</accession>
<dbReference type="PANTHER" id="PTHR48228:SF5">
    <property type="entry name" value="ALPHA-METHYLACYL-COA RACEMASE"/>
    <property type="match status" value="1"/>
</dbReference>
<dbReference type="AlphaFoldDB" id="A0AA41TZ22"/>
<dbReference type="EMBL" id="JAKFHA010000006">
    <property type="protein sequence ID" value="MCF2528388.1"/>
    <property type="molecule type" value="Genomic_DNA"/>
</dbReference>
<dbReference type="GO" id="GO:0016740">
    <property type="term" value="F:transferase activity"/>
    <property type="evidence" value="ECO:0007669"/>
    <property type="project" value="UniProtKB-KW"/>
</dbReference>
<dbReference type="InterPro" id="IPR003673">
    <property type="entry name" value="CoA-Trfase_fam_III"/>
</dbReference>
<dbReference type="RefSeq" id="WP_235052547.1">
    <property type="nucleotide sequence ID" value="NZ_JAKFHA010000006.1"/>
</dbReference>
<dbReference type="InterPro" id="IPR044855">
    <property type="entry name" value="CoA-Trfase_III_dom3_sf"/>
</dbReference>
<dbReference type="InterPro" id="IPR050509">
    <property type="entry name" value="CoA-transferase_III"/>
</dbReference>
<dbReference type="Proteomes" id="UP001165378">
    <property type="component" value="Unassembled WGS sequence"/>
</dbReference>
<organism evidence="1 2">
    <name type="scientific">Yinghuangia soli</name>
    <dbReference type="NCBI Taxonomy" id="2908204"/>
    <lineage>
        <taxon>Bacteria</taxon>
        <taxon>Bacillati</taxon>
        <taxon>Actinomycetota</taxon>
        <taxon>Actinomycetes</taxon>
        <taxon>Kitasatosporales</taxon>
        <taxon>Streptomycetaceae</taxon>
        <taxon>Yinghuangia</taxon>
    </lineage>
</organism>